<dbReference type="Proteomes" id="UP000198757">
    <property type="component" value="Unassembled WGS sequence"/>
</dbReference>
<organism evidence="1 2">
    <name type="scientific">Niabella drilacis (strain DSM 25811 / CCM 8410 / CCUG 62505 / LMG 26954 / E90)</name>
    <dbReference type="NCBI Taxonomy" id="1285928"/>
    <lineage>
        <taxon>Bacteria</taxon>
        <taxon>Pseudomonadati</taxon>
        <taxon>Bacteroidota</taxon>
        <taxon>Chitinophagia</taxon>
        <taxon>Chitinophagales</taxon>
        <taxon>Chitinophagaceae</taxon>
        <taxon>Niabella</taxon>
    </lineage>
</organism>
<protein>
    <submittedName>
        <fullName evidence="1">2-dehydro-3-deoxygalactonokinase</fullName>
    </submittedName>
</protein>
<sequence length="319" mass="34944">MDTFLSCDWGTSTFRLRLVGASDLVMQAAIQHQQGIARVAADWEQTGAAISRQVYYTTFLNAQVHVLEQQLGYSLAGVPLVLSGMASSSIGLMELPYKTLPFFTNGADLVLRAISNDRNPILLVSGACTSSDVMRGEETKIVGVADVLPVAEQELLLLLPGTHPKHVQVRGRRVTGFQTFMTGEVFSLLAEQSILAGSVIRNSDLGSAASREYFIRGVHLSRQHSFLHHVFGVRTNQLLKEIQPEQNYHYLSGLLIGEELKTLPPNQRVYLLGSTTHVQAYVLACEALGIRVSVLPDADQALVRGQQQLLQNYRASGAE</sequence>
<dbReference type="InterPro" id="IPR042257">
    <property type="entry name" value="DGOK_C"/>
</dbReference>
<evidence type="ECO:0000313" key="1">
    <source>
        <dbReference type="EMBL" id="SDC65494.1"/>
    </source>
</evidence>
<gene>
    <name evidence="1" type="ORF">SAMN04487894_103228</name>
</gene>
<keyword evidence="2" id="KW-1185">Reference proteome</keyword>
<dbReference type="CDD" id="cd24012">
    <property type="entry name" value="ASKHA_NBD_KDGal-kinase"/>
    <property type="match status" value="1"/>
</dbReference>
<dbReference type="GO" id="GO:0008671">
    <property type="term" value="F:2-dehydro-3-deoxygalactonokinase activity"/>
    <property type="evidence" value="ECO:0007669"/>
    <property type="project" value="InterPro"/>
</dbReference>
<dbReference type="STRING" id="1285928.SAMN04487894_103228"/>
<dbReference type="EMBL" id="FMZO01000003">
    <property type="protein sequence ID" value="SDC65494.1"/>
    <property type="molecule type" value="Genomic_DNA"/>
</dbReference>
<dbReference type="AlphaFoldDB" id="A0A1G6NDG3"/>
<name>A0A1G6NDG3_NIADE</name>
<dbReference type="InterPro" id="IPR007729">
    <property type="entry name" value="DGOK"/>
</dbReference>
<dbReference type="Gene3D" id="3.30.420.310">
    <property type="entry name" value="2-keto-3-deoxy-galactonokinase, C-terminal domain"/>
    <property type="match status" value="1"/>
</dbReference>
<keyword evidence="1" id="KW-0808">Transferase</keyword>
<dbReference type="GO" id="GO:0034194">
    <property type="term" value="P:D-galactonate catabolic process"/>
    <property type="evidence" value="ECO:0007669"/>
    <property type="project" value="InterPro"/>
</dbReference>
<keyword evidence="1" id="KW-0418">Kinase</keyword>
<proteinExistence type="predicted"/>
<reference evidence="2" key="1">
    <citation type="submission" date="2016-10" db="EMBL/GenBank/DDBJ databases">
        <authorList>
            <person name="Varghese N."/>
            <person name="Submissions S."/>
        </authorList>
    </citation>
    <scope>NUCLEOTIDE SEQUENCE [LARGE SCALE GENOMIC DNA]</scope>
    <source>
        <strain evidence="2">DSM 25811 / CCM 8410 / LMG 26954 / E90</strain>
    </source>
</reference>
<dbReference type="Gene3D" id="3.30.420.300">
    <property type="entry name" value="2-keto-3-deoxy-galactonokinase, substrate binding domain"/>
    <property type="match status" value="1"/>
</dbReference>
<dbReference type="Pfam" id="PF05035">
    <property type="entry name" value="DGOK"/>
    <property type="match status" value="1"/>
</dbReference>
<dbReference type="InterPro" id="IPR042258">
    <property type="entry name" value="DGOK_N"/>
</dbReference>
<dbReference type="RefSeq" id="WP_176954345.1">
    <property type="nucleotide sequence ID" value="NZ_FMZO01000003.1"/>
</dbReference>
<accession>A0A1G6NDG3</accession>
<evidence type="ECO:0000313" key="2">
    <source>
        <dbReference type="Proteomes" id="UP000198757"/>
    </source>
</evidence>